<dbReference type="RefSeq" id="WP_013353313.1">
    <property type="nucleotide sequence ID" value="NC_014551.1"/>
</dbReference>
<evidence type="ECO:0000313" key="2">
    <source>
        <dbReference type="EMBL" id="CBI44012.1"/>
    </source>
</evidence>
<dbReference type="SUPFAM" id="SSF53474">
    <property type="entry name" value="alpha/beta-Hydrolases"/>
    <property type="match status" value="1"/>
</dbReference>
<keyword evidence="3" id="KW-1185">Reference proteome</keyword>
<reference evidence="3" key="2">
    <citation type="journal article" date="2011" name="J. Biotechnol.">
        <title>Genome sequence of B. amyloliquefaciens type strain DSM7(T) reveals differences to plant-associated B. amyloliquefaciens FZB42.</title>
        <authorList>
            <person name="Ruckert C."/>
            <person name="Blom J."/>
            <person name="Chen X."/>
            <person name="Reva O."/>
            <person name="Borriss R."/>
        </authorList>
    </citation>
    <scope>NUCLEOTIDE SEQUENCE [LARGE SCALE GENOMIC DNA]</scope>
    <source>
        <strain evidence="3">DSM 7</strain>
    </source>
</reference>
<dbReference type="EMBL" id="FN597644">
    <property type="protein sequence ID" value="CBI44012.1"/>
    <property type="molecule type" value="Genomic_DNA"/>
</dbReference>
<proteinExistence type="predicted"/>
<dbReference type="KEGG" id="bao:BAMF_2886"/>
<gene>
    <name evidence="2" type="ordered locus">BAMF_2886</name>
</gene>
<evidence type="ECO:0000256" key="1">
    <source>
        <dbReference type="SAM" id="Coils"/>
    </source>
</evidence>
<dbReference type="InterPro" id="IPR029058">
    <property type="entry name" value="AB_hydrolase_fold"/>
</dbReference>
<keyword evidence="1" id="KW-0175">Coiled coil</keyword>
<evidence type="ECO:0000313" key="3">
    <source>
        <dbReference type="Proteomes" id="UP000006562"/>
    </source>
</evidence>
<accession>A0A9P1JJ51</accession>
<reference evidence="2 3" key="1">
    <citation type="journal article" date="2011" name="Int. J. Syst. Evol. Microbiol.">
        <title>Relationship of Bacillus amyloliquefaciens clades associated with strains DSM 7T and FZB42T: a proposal for Bacillus amyloliquefaciens subsp. amyloliquefaciens subsp. nov. and Bacillus amyloliquefaciens subsp. plantarum subsp. nov. based on complete genome sequence comparisons.</title>
        <authorList>
            <person name="Borriss R."/>
            <person name="Chen X.H."/>
            <person name="Rueckert C."/>
            <person name="Blom J."/>
            <person name="Becker A."/>
            <person name="Baumgarth B."/>
            <person name="Fan B."/>
            <person name="Pukall R."/>
            <person name="Schumann P."/>
            <person name="Sproer C."/>
            <person name="Junge H."/>
            <person name="Vater J."/>
            <person name="Puhler A."/>
            <person name="Klenk H.P."/>
        </authorList>
    </citation>
    <scope>NUCLEOTIDE SEQUENCE [LARGE SCALE GENOMIC DNA]</scope>
    <source>
        <strain evidence="3">DSM 7</strain>
    </source>
</reference>
<dbReference type="Gene3D" id="3.40.50.1820">
    <property type="entry name" value="alpha/beta hydrolase"/>
    <property type="match status" value="1"/>
</dbReference>
<evidence type="ECO:0008006" key="4">
    <source>
        <dbReference type="Google" id="ProtNLM"/>
    </source>
</evidence>
<name>A0A9P1JJ51_BACAS</name>
<sequence>MNTKTDIPNLTDKEYYFLSQYTYDDKSLKESYVNKDPIETTSNKAFYVDKIKKDPDTGLDVYVFVQAKKKEGKWVKPKEPENVVVGFQGTNQEQIKADVISADGGNVVMGKDPKKKVQYIMKKDASENSKAIAKYNGSMEQAMMIKSGEYKIVTKTSQFDQGDKLVANEVKKYAGTNTVISTTGHSLGGADAEYAGVNNSVYSVAFNNPSIVKLHDDETQKKIRNGEFDLYHKAIINPDDMVGSGWFLEYDRHNGTTIYTKDPSIARQDRANRLNTSLGITGILGSLITSFYGQAFAKNPDTHSMIDANFKFDKNGNIQSVDGSNGVYNQNIESFSSYSGMNGQTIKVDAKYAKELAKRLQAAIEDLKTKKQAIERFPHDHSKMVYDVKSICGKRLGEFKDLDPSDVDKAVLFHAPYVKDGATFYDSEEHYQTEASLHYLIRDLEDISEFIVKMAEDLKDKDDELASWLRL</sequence>
<organism evidence="2 3">
    <name type="scientific">Bacillus amyloliquefaciens (strain ATCC 23350 / DSM 7 / BCRC 11601 / CCUG 28519 / NBRC 15535 / NRRL B-14393 / F)</name>
    <dbReference type="NCBI Taxonomy" id="692420"/>
    <lineage>
        <taxon>Bacteria</taxon>
        <taxon>Bacillati</taxon>
        <taxon>Bacillota</taxon>
        <taxon>Bacilli</taxon>
        <taxon>Bacillales</taxon>
        <taxon>Bacillaceae</taxon>
        <taxon>Bacillus</taxon>
        <taxon>Bacillus amyloliquefaciens group</taxon>
    </lineage>
</organism>
<dbReference type="AlphaFoldDB" id="A0A9P1JJ51"/>
<feature type="coiled-coil region" evidence="1">
    <location>
        <begin position="350"/>
        <end position="377"/>
    </location>
</feature>
<protein>
    <recommendedName>
        <fullName evidence="4">Lipase</fullName>
    </recommendedName>
</protein>
<dbReference type="Proteomes" id="UP000006562">
    <property type="component" value="Chromosome"/>
</dbReference>